<organism evidence="3 4">
    <name type="scientific">Kibdelosporangium persicum</name>
    <dbReference type="NCBI Taxonomy" id="2698649"/>
    <lineage>
        <taxon>Bacteria</taxon>
        <taxon>Bacillati</taxon>
        <taxon>Actinomycetota</taxon>
        <taxon>Actinomycetes</taxon>
        <taxon>Pseudonocardiales</taxon>
        <taxon>Pseudonocardiaceae</taxon>
        <taxon>Kibdelosporangium</taxon>
    </lineage>
</organism>
<evidence type="ECO:0008006" key="5">
    <source>
        <dbReference type="Google" id="ProtNLM"/>
    </source>
</evidence>
<evidence type="ECO:0000256" key="1">
    <source>
        <dbReference type="SAM" id="MobiDB-lite"/>
    </source>
</evidence>
<feature type="signal peptide" evidence="2">
    <location>
        <begin position="1"/>
        <end position="28"/>
    </location>
</feature>
<dbReference type="EMBL" id="JAAATY010000027">
    <property type="protein sequence ID" value="NRN69445.1"/>
    <property type="molecule type" value="Genomic_DNA"/>
</dbReference>
<sequence>MRHKGLVPTATRRWLDSVSLAVLVPAMAFGLAACSSTVAGTGTAAPSDGTSPSATSPSATSKSSSANASADSPAAAVESWVTQILQKRYKEACLASAPAMTTDQDAETLCNGPEVKRTLESLHEAWAKPGVKLPPQAKVTATGVTPQGDTVTVADTAISVDGRTLRELALIGATGNVESFSFSLEVKKHNGTWHVGDMNIKF</sequence>
<comment type="caution">
    <text evidence="3">The sequence shown here is derived from an EMBL/GenBank/DDBJ whole genome shotgun (WGS) entry which is preliminary data.</text>
</comment>
<dbReference type="PROSITE" id="PS51257">
    <property type="entry name" value="PROKAR_LIPOPROTEIN"/>
    <property type="match status" value="1"/>
</dbReference>
<protein>
    <recommendedName>
        <fullName evidence="5">Mce-associated membrane protein</fullName>
    </recommendedName>
</protein>
<evidence type="ECO:0000256" key="2">
    <source>
        <dbReference type="SAM" id="SignalP"/>
    </source>
</evidence>
<feature type="chain" id="PRO_5045696988" description="Mce-associated membrane protein" evidence="2">
    <location>
        <begin position="29"/>
        <end position="202"/>
    </location>
</feature>
<gene>
    <name evidence="3" type="ORF">GC106_67020</name>
</gene>
<accession>A0ABX2FDK0</accession>
<evidence type="ECO:0000313" key="4">
    <source>
        <dbReference type="Proteomes" id="UP000763557"/>
    </source>
</evidence>
<keyword evidence="2" id="KW-0732">Signal</keyword>
<feature type="compositionally biased region" description="Low complexity" evidence="1">
    <location>
        <begin position="43"/>
        <end position="72"/>
    </location>
</feature>
<proteinExistence type="predicted"/>
<reference evidence="3 4" key="1">
    <citation type="submission" date="2020-01" db="EMBL/GenBank/DDBJ databases">
        <title>Kibdelosporangium persica a novel Actinomycetes from a hot desert in Iran.</title>
        <authorList>
            <person name="Safaei N."/>
            <person name="Zaburannyi N."/>
            <person name="Mueller R."/>
            <person name="Wink J."/>
        </authorList>
    </citation>
    <scope>NUCLEOTIDE SEQUENCE [LARGE SCALE GENOMIC DNA]</scope>
    <source>
        <strain evidence="3 4">4NS15</strain>
    </source>
</reference>
<feature type="region of interest" description="Disordered" evidence="1">
    <location>
        <begin position="40"/>
        <end position="72"/>
    </location>
</feature>
<name>A0ABX2FDK0_9PSEU</name>
<dbReference type="RefSeq" id="WP_246367522.1">
    <property type="nucleotide sequence ID" value="NZ_CBCSGW010000023.1"/>
</dbReference>
<dbReference type="Proteomes" id="UP000763557">
    <property type="component" value="Unassembled WGS sequence"/>
</dbReference>
<evidence type="ECO:0000313" key="3">
    <source>
        <dbReference type="EMBL" id="NRN69445.1"/>
    </source>
</evidence>
<keyword evidence="4" id="KW-1185">Reference proteome</keyword>